<evidence type="ECO:0000256" key="1">
    <source>
        <dbReference type="SAM" id="MobiDB-lite"/>
    </source>
</evidence>
<keyword evidence="3" id="KW-1185">Reference proteome</keyword>
<feature type="region of interest" description="Disordered" evidence="1">
    <location>
        <begin position="1"/>
        <end position="25"/>
    </location>
</feature>
<accession>A0A4Z2H515</accession>
<sequence length="232" mass="24851">MIPPVSANRSRQSVTSGSSGCESRREFGSFDSVAREHLHELYWQLLNATRQQGKDKGRSCDITFSRMEDGPGRTNTTGVLATTVDGAEAYKAVLHNDPDIVSASEKGSSESGLGSFLSSFKLQQHLNLVLPNWEATANPSPSPGPAASTSLLRTSSLGLEVLYVYKMTAAGCGGGGYNTSSVIGESRLRPCPVEGEHGGVSVHIIILIDTLYPSHRGDQRGQRDKDCWPNQG</sequence>
<evidence type="ECO:0000313" key="2">
    <source>
        <dbReference type="EMBL" id="TNN60012.1"/>
    </source>
</evidence>
<proteinExistence type="predicted"/>
<dbReference type="Proteomes" id="UP000314294">
    <property type="component" value="Unassembled WGS sequence"/>
</dbReference>
<feature type="compositionally biased region" description="Polar residues" evidence="1">
    <location>
        <begin position="7"/>
        <end position="21"/>
    </location>
</feature>
<name>A0A4Z2H515_9TELE</name>
<reference evidence="2 3" key="1">
    <citation type="submission" date="2019-03" db="EMBL/GenBank/DDBJ databases">
        <title>First draft genome of Liparis tanakae, snailfish: a comprehensive survey of snailfish specific genes.</title>
        <authorList>
            <person name="Kim W."/>
            <person name="Song I."/>
            <person name="Jeong J.-H."/>
            <person name="Kim D."/>
            <person name="Kim S."/>
            <person name="Ryu S."/>
            <person name="Song J.Y."/>
            <person name="Lee S.K."/>
        </authorList>
    </citation>
    <scope>NUCLEOTIDE SEQUENCE [LARGE SCALE GENOMIC DNA]</scope>
    <source>
        <tissue evidence="2">Muscle</tissue>
    </source>
</reference>
<dbReference type="AlphaFoldDB" id="A0A4Z2H515"/>
<organism evidence="2 3">
    <name type="scientific">Liparis tanakae</name>
    <name type="common">Tanaka's snailfish</name>
    <dbReference type="NCBI Taxonomy" id="230148"/>
    <lineage>
        <taxon>Eukaryota</taxon>
        <taxon>Metazoa</taxon>
        <taxon>Chordata</taxon>
        <taxon>Craniata</taxon>
        <taxon>Vertebrata</taxon>
        <taxon>Euteleostomi</taxon>
        <taxon>Actinopterygii</taxon>
        <taxon>Neopterygii</taxon>
        <taxon>Teleostei</taxon>
        <taxon>Neoteleostei</taxon>
        <taxon>Acanthomorphata</taxon>
        <taxon>Eupercaria</taxon>
        <taxon>Perciformes</taxon>
        <taxon>Cottioidei</taxon>
        <taxon>Cottales</taxon>
        <taxon>Liparidae</taxon>
        <taxon>Liparis</taxon>
    </lineage>
</organism>
<gene>
    <name evidence="2" type="ORF">EYF80_029770</name>
</gene>
<comment type="caution">
    <text evidence="2">The sequence shown here is derived from an EMBL/GenBank/DDBJ whole genome shotgun (WGS) entry which is preliminary data.</text>
</comment>
<protein>
    <submittedName>
        <fullName evidence="2">Uncharacterized protein</fullName>
    </submittedName>
</protein>
<evidence type="ECO:0000313" key="3">
    <source>
        <dbReference type="Proteomes" id="UP000314294"/>
    </source>
</evidence>
<dbReference type="EMBL" id="SRLO01000342">
    <property type="protein sequence ID" value="TNN60012.1"/>
    <property type="molecule type" value="Genomic_DNA"/>
</dbReference>